<dbReference type="Proteomes" id="UP000280668">
    <property type="component" value="Unassembled WGS sequence"/>
</dbReference>
<dbReference type="Pfam" id="PF04250">
    <property type="entry name" value="DUF429"/>
    <property type="match status" value="1"/>
</dbReference>
<dbReference type="InterPro" id="IPR007362">
    <property type="entry name" value="DUF429"/>
</dbReference>
<organism evidence="1 2">
    <name type="scientific">Bogoriella caseilytica</name>
    <dbReference type="NCBI Taxonomy" id="56055"/>
    <lineage>
        <taxon>Bacteria</taxon>
        <taxon>Bacillati</taxon>
        <taxon>Actinomycetota</taxon>
        <taxon>Actinomycetes</taxon>
        <taxon>Micrococcales</taxon>
        <taxon>Bogoriellaceae</taxon>
        <taxon>Bogoriella</taxon>
    </lineage>
</organism>
<dbReference type="EMBL" id="RKHK01000001">
    <property type="protein sequence ID" value="ROR72189.1"/>
    <property type="molecule type" value="Genomic_DNA"/>
</dbReference>
<protein>
    <submittedName>
        <fullName evidence="1">Uncharacterized protein DUF429</fullName>
    </submittedName>
</protein>
<evidence type="ECO:0000313" key="1">
    <source>
        <dbReference type="EMBL" id="ROR72189.1"/>
    </source>
</evidence>
<keyword evidence="2" id="KW-1185">Reference proteome</keyword>
<evidence type="ECO:0000313" key="2">
    <source>
        <dbReference type="Proteomes" id="UP000280668"/>
    </source>
</evidence>
<proteinExistence type="predicted"/>
<sequence>MAVLRDDPAPVLEHVLVGATDEDLVAAIETAGRTGVDVPLGWPARFVDLVSAHATASLPAPASTGSDWRRSLAMRVTDRDVHRRTGLTPLSVSTDRIAYPALRWAGIEARLREQGTDVSRDGSGAVIEVYPAAALRCWSLPHRGYKETKNAGARLGLVTELEARTPWLDWNGHRDLCAADDNALDAVIAALITREASLGACEPPPEDLREIARQEGWIWLPSAPGPTAPSAPCC</sequence>
<gene>
    <name evidence="1" type="ORF">EDD31_0537</name>
</gene>
<dbReference type="AlphaFoldDB" id="A0A3N2BA90"/>
<reference evidence="1 2" key="1">
    <citation type="submission" date="2018-11" db="EMBL/GenBank/DDBJ databases">
        <title>Sequencing the genomes of 1000 actinobacteria strains.</title>
        <authorList>
            <person name="Klenk H.-P."/>
        </authorList>
    </citation>
    <scope>NUCLEOTIDE SEQUENCE [LARGE SCALE GENOMIC DNA]</scope>
    <source>
        <strain evidence="1 2">DSM 11294</strain>
    </source>
</reference>
<comment type="caution">
    <text evidence="1">The sequence shown here is derived from an EMBL/GenBank/DDBJ whole genome shotgun (WGS) entry which is preliminary data.</text>
</comment>
<name>A0A3N2BA90_9MICO</name>
<accession>A0A3N2BA90</accession>